<feature type="transmembrane region" description="Helical" evidence="9">
    <location>
        <begin position="20"/>
        <end position="41"/>
    </location>
</feature>
<keyword evidence="7 9" id="KW-1133">Transmembrane helix</keyword>
<accession>A0ABW6WF60</accession>
<dbReference type="CDD" id="cd06225">
    <property type="entry name" value="HAMP"/>
    <property type="match status" value="1"/>
</dbReference>
<evidence type="ECO:0000256" key="9">
    <source>
        <dbReference type="SAM" id="Phobius"/>
    </source>
</evidence>
<dbReference type="PROSITE" id="PS50885">
    <property type="entry name" value="HAMP"/>
    <property type="match status" value="1"/>
</dbReference>
<evidence type="ECO:0000256" key="6">
    <source>
        <dbReference type="ARBA" id="ARBA00022777"/>
    </source>
</evidence>
<evidence type="ECO:0000256" key="3">
    <source>
        <dbReference type="ARBA" id="ARBA00022553"/>
    </source>
</evidence>
<evidence type="ECO:0000313" key="12">
    <source>
        <dbReference type="Proteomes" id="UP001602245"/>
    </source>
</evidence>
<keyword evidence="4" id="KW-0808">Transferase</keyword>
<dbReference type="SMART" id="SM00304">
    <property type="entry name" value="HAMP"/>
    <property type="match status" value="1"/>
</dbReference>
<dbReference type="Proteomes" id="UP001602245">
    <property type="component" value="Unassembled WGS sequence"/>
</dbReference>
<keyword evidence="12" id="KW-1185">Reference proteome</keyword>
<dbReference type="RefSeq" id="WP_157295902.1">
    <property type="nucleotide sequence ID" value="NZ_JBIAZU010000003.1"/>
</dbReference>
<gene>
    <name evidence="11" type="ORF">ACFY35_21050</name>
</gene>
<feature type="transmembrane region" description="Helical" evidence="9">
    <location>
        <begin position="150"/>
        <end position="171"/>
    </location>
</feature>
<evidence type="ECO:0000313" key="11">
    <source>
        <dbReference type="EMBL" id="MFF5291937.1"/>
    </source>
</evidence>
<evidence type="ECO:0000256" key="5">
    <source>
        <dbReference type="ARBA" id="ARBA00022692"/>
    </source>
</evidence>
<proteinExistence type="predicted"/>
<dbReference type="EC" id="2.7.13.3" evidence="2"/>
<dbReference type="SUPFAM" id="SSF158472">
    <property type="entry name" value="HAMP domain-like"/>
    <property type="match status" value="1"/>
</dbReference>
<protein>
    <recommendedName>
        <fullName evidence="2">histidine kinase</fullName>
        <ecNumber evidence="2">2.7.13.3</ecNumber>
    </recommendedName>
</protein>
<dbReference type="PANTHER" id="PTHR45436:SF5">
    <property type="entry name" value="SENSOR HISTIDINE KINASE TRCS"/>
    <property type="match status" value="1"/>
</dbReference>
<reference evidence="11 12" key="1">
    <citation type="submission" date="2024-10" db="EMBL/GenBank/DDBJ databases">
        <title>The Natural Products Discovery Center: Release of the First 8490 Sequenced Strains for Exploring Actinobacteria Biosynthetic Diversity.</title>
        <authorList>
            <person name="Kalkreuter E."/>
            <person name="Kautsar S.A."/>
            <person name="Yang D."/>
            <person name="Bader C.D."/>
            <person name="Teijaro C.N."/>
            <person name="Fluegel L."/>
            <person name="Davis C.M."/>
            <person name="Simpson J.R."/>
            <person name="Lauterbach L."/>
            <person name="Steele A.D."/>
            <person name="Gui C."/>
            <person name="Meng S."/>
            <person name="Li G."/>
            <person name="Viehrig K."/>
            <person name="Ye F."/>
            <person name="Su P."/>
            <person name="Kiefer A.F."/>
            <person name="Nichols A."/>
            <person name="Cepeda A.J."/>
            <person name="Yan W."/>
            <person name="Fan B."/>
            <person name="Jiang Y."/>
            <person name="Adhikari A."/>
            <person name="Zheng C.-J."/>
            <person name="Schuster L."/>
            <person name="Cowan T.M."/>
            <person name="Smanski M.J."/>
            <person name="Chevrette M.G."/>
            <person name="De Carvalho L.P.S."/>
            <person name="Shen B."/>
        </authorList>
    </citation>
    <scope>NUCLEOTIDE SEQUENCE [LARGE SCALE GENOMIC DNA]</scope>
    <source>
        <strain evidence="11 12">NPDC000087</strain>
    </source>
</reference>
<sequence length="310" mass="33345">MPEALPRVFRPRTIRVQLTLAITAVVALVVALAGLAIVLYADHRDRDDVDQALATRAAQVRTAATKSGSLPTDGSYAVRLVQGTVVRAEVGSSAKFSIPVKDGYSTVTAEDGSHWRSWSETLKSGVQLQLLIDLKDVEDRHSGNVRMIDLIVLLAAVVAAAGTWLVGGLVLRPLLKLAQGAQAITPDDPGQRLPEVTSPPEVAELGTALNGALDRLTERVDSLQSASPAAQASPAETDVDELVREFAEQLGKEVEQLRAPLAELGEGLDQLLDNPEMPATQRHLYLASIQTEYRRMVTLVDELEARVASR</sequence>
<dbReference type="Pfam" id="PF00672">
    <property type="entry name" value="HAMP"/>
    <property type="match status" value="1"/>
</dbReference>
<name>A0ABW6WF60_9ACTN</name>
<keyword evidence="6" id="KW-0418">Kinase</keyword>
<dbReference type="Gene3D" id="6.10.340.10">
    <property type="match status" value="1"/>
</dbReference>
<dbReference type="EMBL" id="JBIAZU010000003">
    <property type="protein sequence ID" value="MFF5291937.1"/>
    <property type="molecule type" value="Genomic_DNA"/>
</dbReference>
<evidence type="ECO:0000256" key="7">
    <source>
        <dbReference type="ARBA" id="ARBA00022989"/>
    </source>
</evidence>
<keyword evidence="9" id="KW-0472">Membrane</keyword>
<keyword evidence="5 9" id="KW-0812">Transmembrane</keyword>
<comment type="catalytic activity">
    <reaction evidence="1">
        <text>ATP + protein L-histidine = ADP + protein N-phospho-L-histidine.</text>
        <dbReference type="EC" id="2.7.13.3"/>
    </reaction>
</comment>
<evidence type="ECO:0000259" key="10">
    <source>
        <dbReference type="PROSITE" id="PS50885"/>
    </source>
</evidence>
<keyword evidence="8" id="KW-0902">Two-component regulatory system</keyword>
<dbReference type="InterPro" id="IPR050428">
    <property type="entry name" value="TCS_sensor_his_kinase"/>
</dbReference>
<dbReference type="PANTHER" id="PTHR45436">
    <property type="entry name" value="SENSOR HISTIDINE KINASE YKOH"/>
    <property type="match status" value="1"/>
</dbReference>
<feature type="domain" description="HAMP" evidence="10">
    <location>
        <begin position="168"/>
        <end position="221"/>
    </location>
</feature>
<evidence type="ECO:0000256" key="8">
    <source>
        <dbReference type="ARBA" id="ARBA00023012"/>
    </source>
</evidence>
<evidence type="ECO:0000256" key="1">
    <source>
        <dbReference type="ARBA" id="ARBA00000085"/>
    </source>
</evidence>
<dbReference type="InterPro" id="IPR003660">
    <property type="entry name" value="HAMP_dom"/>
</dbReference>
<comment type="caution">
    <text evidence="11">The sequence shown here is derived from an EMBL/GenBank/DDBJ whole genome shotgun (WGS) entry which is preliminary data.</text>
</comment>
<keyword evidence="3" id="KW-0597">Phosphoprotein</keyword>
<evidence type="ECO:0000256" key="2">
    <source>
        <dbReference type="ARBA" id="ARBA00012438"/>
    </source>
</evidence>
<organism evidence="11 12">
    <name type="scientific">Paractinoplanes globisporus</name>
    <dbReference type="NCBI Taxonomy" id="113565"/>
    <lineage>
        <taxon>Bacteria</taxon>
        <taxon>Bacillati</taxon>
        <taxon>Actinomycetota</taxon>
        <taxon>Actinomycetes</taxon>
        <taxon>Micromonosporales</taxon>
        <taxon>Micromonosporaceae</taxon>
        <taxon>Paractinoplanes</taxon>
    </lineage>
</organism>
<evidence type="ECO:0000256" key="4">
    <source>
        <dbReference type="ARBA" id="ARBA00022679"/>
    </source>
</evidence>